<dbReference type="GO" id="GO:0008168">
    <property type="term" value="F:methyltransferase activity"/>
    <property type="evidence" value="ECO:0007669"/>
    <property type="project" value="UniProtKB-KW"/>
</dbReference>
<dbReference type="RefSeq" id="WP_058457920.1">
    <property type="nucleotide sequence ID" value="NZ_CAAAIY010000026.1"/>
</dbReference>
<dbReference type="PATRIC" id="fig|447.4.peg.233"/>
<dbReference type="OrthoDB" id="1459304at2"/>
<keyword evidence="1" id="KW-0489">Methyltransferase</keyword>
<sequence length="109" mass="12678">MNQQNLLINNYKINSDSHLVLWQIGVIGINTIINDKKALDCQAERMHALRKMKEKLLIWYEEDHPIILYTASMYPSISFERVDSSISQLDKIVIHRLSTAYIPPKINNP</sequence>
<gene>
    <name evidence="1" type="ORF">Lboz_0218</name>
</gene>
<dbReference type="STRING" id="447.Lboz_0218"/>
<reference evidence="1 2" key="1">
    <citation type="submission" date="2015-11" db="EMBL/GenBank/DDBJ databases">
        <title>Genomic analysis of 38 Legionella species identifies large and diverse effector repertoires.</title>
        <authorList>
            <person name="Burstein D."/>
            <person name="Amaro F."/>
            <person name="Zusman T."/>
            <person name="Lifshitz Z."/>
            <person name="Cohen O."/>
            <person name="Gilbert J.A."/>
            <person name="Pupko T."/>
            <person name="Shuman H.A."/>
            <person name="Segal G."/>
        </authorList>
    </citation>
    <scope>NUCLEOTIDE SEQUENCE [LARGE SCALE GENOMIC DNA]</scope>
    <source>
        <strain evidence="1 2">WIGA</strain>
    </source>
</reference>
<dbReference type="GO" id="GO:0032259">
    <property type="term" value="P:methylation"/>
    <property type="evidence" value="ECO:0007669"/>
    <property type="project" value="UniProtKB-KW"/>
</dbReference>
<name>A0A0W0S297_LEGBO</name>
<organism evidence="1 2">
    <name type="scientific">Legionella bozemanae</name>
    <name type="common">Fluoribacter bozemanae</name>
    <dbReference type="NCBI Taxonomy" id="447"/>
    <lineage>
        <taxon>Bacteria</taxon>
        <taxon>Pseudomonadati</taxon>
        <taxon>Pseudomonadota</taxon>
        <taxon>Gammaproteobacteria</taxon>
        <taxon>Legionellales</taxon>
        <taxon>Legionellaceae</taxon>
        <taxon>Legionella</taxon>
    </lineage>
</organism>
<proteinExistence type="predicted"/>
<evidence type="ECO:0000313" key="1">
    <source>
        <dbReference type="EMBL" id="KTC77265.1"/>
    </source>
</evidence>
<dbReference type="EMBL" id="LNXU01000002">
    <property type="protein sequence ID" value="KTC77265.1"/>
    <property type="molecule type" value="Genomic_DNA"/>
</dbReference>
<keyword evidence="2" id="KW-1185">Reference proteome</keyword>
<keyword evidence="1" id="KW-0808">Transferase</keyword>
<evidence type="ECO:0000313" key="2">
    <source>
        <dbReference type="Proteomes" id="UP000054695"/>
    </source>
</evidence>
<protein>
    <submittedName>
        <fullName evidence="1">Methylase</fullName>
    </submittedName>
</protein>
<dbReference type="AlphaFoldDB" id="A0A0W0S297"/>
<comment type="caution">
    <text evidence="1">The sequence shown here is derived from an EMBL/GenBank/DDBJ whole genome shotgun (WGS) entry which is preliminary data.</text>
</comment>
<dbReference type="Proteomes" id="UP000054695">
    <property type="component" value="Unassembled WGS sequence"/>
</dbReference>
<accession>A0A0W0S297</accession>